<protein>
    <submittedName>
        <fullName evidence="3">Secreted protein</fullName>
    </submittedName>
</protein>
<accession>A0A183IYH3</accession>
<name>A0A183IYH3_9BILA</name>
<keyword evidence="2" id="KW-1185">Reference proteome</keyword>
<evidence type="ECO:0000313" key="2">
    <source>
        <dbReference type="Proteomes" id="UP000270296"/>
    </source>
</evidence>
<evidence type="ECO:0000313" key="3">
    <source>
        <dbReference type="WBParaSite" id="SBAD_0000898401-mRNA-1"/>
    </source>
</evidence>
<dbReference type="WBParaSite" id="SBAD_0000898401-mRNA-1">
    <property type="protein sequence ID" value="SBAD_0000898401-mRNA-1"/>
    <property type="gene ID" value="SBAD_0000898401"/>
</dbReference>
<gene>
    <name evidence="1" type="ORF">SBAD_LOCUS8671</name>
</gene>
<reference evidence="1 2" key="2">
    <citation type="submission" date="2018-11" db="EMBL/GenBank/DDBJ databases">
        <authorList>
            <consortium name="Pathogen Informatics"/>
        </authorList>
    </citation>
    <scope>NUCLEOTIDE SEQUENCE [LARGE SCALE GENOMIC DNA]</scope>
</reference>
<evidence type="ECO:0000313" key="1">
    <source>
        <dbReference type="EMBL" id="VDP18512.1"/>
    </source>
</evidence>
<sequence length="106" mass="11685">MPIRRRLFHSLFENLQTQALRVTSASRLASHLHAARRLSSPVVHNVPLSASLLLHVSPGGRSFAFCMCGLMATTLRVMVVVACGDVGNYSNVIYGIRTNHNWMSHA</sequence>
<proteinExistence type="predicted"/>
<organism evidence="3">
    <name type="scientific">Soboliphyme baturini</name>
    <dbReference type="NCBI Taxonomy" id="241478"/>
    <lineage>
        <taxon>Eukaryota</taxon>
        <taxon>Metazoa</taxon>
        <taxon>Ecdysozoa</taxon>
        <taxon>Nematoda</taxon>
        <taxon>Enoplea</taxon>
        <taxon>Dorylaimia</taxon>
        <taxon>Dioctophymatida</taxon>
        <taxon>Dioctophymatoidea</taxon>
        <taxon>Soboliphymatidae</taxon>
        <taxon>Soboliphyme</taxon>
    </lineage>
</organism>
<reference evidence="3" key="1">
    <citation type="submission" date="2016-06" db="UniProtKB">
        <authorList>
            <consortium name="WormBaseParasite"/>
        </authorList>
    </citation>
    <scope>IDENTIFICATION</scope>
</reference>
<dbReference type="EMBL" id="UZAM01011840">
    <property type="protein sequence ID" value="VDP18512.1"/>
    <property type="molecule type" value="Genomic_DNA"/>
</dbReference>
<dbReference type="Proteomes" id="UP000270296">
    <property type="component" value="Unassembled WGS sequence"/>
</dbReference>
<dbReference type="AlphaFoldDB" id="A0A183IYH3"/>